<feature type="compositionally biased region" description="Basic and acidic residues" evidence="2">
    <location>
        <begin position="99"/>
        <end position="151"/>
    </location>
</feature>
<gene>
    <name evidence="3" type="ORF">MNBD_NITROSPINAE01-751</name>
</gene>
<feature type="coiled-coil region" evidence="1">
    <location>
        <begin position="380"/>
        <end position="407"/>
    </location>
</feature>
<evidence type="ECO:0000256" key="2">
    <source>
        <dbReference type="SAM" id="MobiDB-lite"/>
    </source>
</evidence>
<feature type="compositionally biased region" description="Basic and acidic residues" evidence="2">
    <location>
        <begin position="158"/>
        <end position="197"/>
    </location>
</feature>
<name>A0A3B1BB95_9ZZZZ</name>
<reference evidence="3" key="1">
    <citation type="submission" date="2018-06" db="EMBL/GenBank/DDBJ databases">
        <authorList>
            <person name="Zhirakovskaya E."/>
        </authorList>
    </citation>
    <scope>NUCLEOTIDE SEQUENCE</scope>
</reference>
<organism evidence="3">
    <name type="scientific">hydrothermal vent metagenome</name>
    <dbReference type="NCBI Taxonomy" id="652676"/>
    <lineage>
        <taxon>unclassified sequences</taxon>
        <taxon>metagenomes</taxon>
        <taxon>ecological metagenomes</taxon>
    </lineage>
</organism>
<evidence type="ECO:0000313" key="3">
    <source>
        <dbReference type="EMBL" id="VAX15479.1"/>
    </source>
</evidence>
<dbReference type="EMBL" id="UOGC01000010">
    <property type="protein sequence ID" value="VAX15479.1"/>
    <property type="molecule type" value="Genomic_DNA"/>
</dbReference>
<feature type="compositionally biased region" description="Basic residues" evidence="2">
    <location>
        <begin position="215"/>
        <end position="229"/>
    </location>
</feature>
<accession>A0A3B1BB95</accession>
<dbReference type="AlphaFoldDB" id="A0A3B1BB95"/>
<keyword evidence="1" id="KW-0175">Coiled coil</keyword>
<evidence type="ECO:0000256" key="1">
    <source>
        <dbReference type="SAM" id="Coils"/>
    </source>
</evidence>
<sequence>MTKPSILVAIVLAMGLLFTPSPGLAQFDDEDDAFFSDPEPTKKEPVPVEEPEPSVTKEEPTKASVVEPDVVKEKPTSAPVVEPDIVKEKPTSAPVVEPDIVKEEPKAQPDEQAERDRKRAEIRQRLRDKMKQKAAEKMAKPTEPDIVKEESVVQPDDQAERDRKRAEIRQRLRDRMKQKAAEKMAKPTEPDVVKEKPTVQPKASPAALSKEEKLKRKRIEMRKRLRQKMKNATGGGTGQRRFKKPKLTAKKIQQKMTFVESSVKTSPTVKRIRESGNEEAIAILDKAVALFDNSRTALEAEDLKKADKLLNDAIKEAGKASRMAGKGERDIELEKEDFASHKKSISNSLAAIERLVKEKPDAKVKGEYKDGKALFEEGLKLAEENKYREANKKLAQARTLVNDAMKKLRDKDTVTMTLEFDSPADEYKYVHDRYLSYATLVDVVGKQKKPNKRKKTKIDQFVAESADLMRSAVKLAENDEFEEAVKVADTANKTIAKGLRLLGVMVFE</sequence>
<protein>
    <submittedName>
        <fullName evidence="3">Uncharacterized protein</fullName>
    </submittedName>
</protein>
<proteinExistence type="predicted"/>
<feature type="region of interest" description="Disordered" evidence="2">
    <location>
        <begin position="21"/>
        <end position="248"/>
    </location>
</feature>